<keyword evidence="5" id="KW-1185">Reference proteome</keyword>
<feature type="domain" description="Oxo-4-hydroxy-4-carboxy-5-ureidoimidazoline decarboxylase" evidence="3">
    <location>
        <begin position="14"/>
        <end position="175"/>
    </location>
</feature>
<evidence type="ECO:0000313" key="4">
    <source>
        <dbReference type="EMBL" id="KAF2489914.1"/>
    </source>
</evidence>
<dbReference type="EMBL" id="MU004198">
    <property type="protein sequence ID" value="KAF2489914.1"/>
    <property type="molecule type" value="Genomic_DNA"/>
</dbReference>
<evidence type="ECO:0000256" key="2">
    <source>
        <dbReference type="SAM" id="MobiDB-lite"/>
    </source>
</evidence>
<dbReference type="Gene3D" id="1.10.3330.10">
    <property type="entry name" value="Oxo-4-hydroxy-4-carboxy-5-ureidoimidazoline decarboxylase"/>
    <property type="match status" value="1"/>
</dbReference>
<dbReference type="InterPro" id="IPR018020">
    <property type="entry name" value="OHCU_decarboxylase"/>
</dbReference>
<organism evidence="4 5">
    <name type="scientific">Lophium mytilinum</name>
    <dbReference type="NCBI Taxonomy" id="390894"/>
    <lineage>
        <taxon>Eukaryota</taxon>
        <taxon>Fungi</taxon>
        <taxon>Dikarya</taxon>
        <taxon>Ascomycota</taxon>
        <taxon>Pezizomycotina</taxon>
        <taxon>Dothideomycetes</taxon>
        <taxon>Pleosporomycetidae</taxon>
        <taxon>Mytilinidiales</taxon>
        <taxon>Mytilinidiaceae</taxon>
        <taxon>Lophium</taxon>
    </lineage>
</organism>
<feature type="region of interest" description="Disordered" evidence="2">
    <location>
        <begin position="88"/>
        <end position="109"/>
    </location>
</feature>
<dbReference type="PANTHER" id="PTHR37987:SF1">
    <property type="entry name" value="OXO-4-HYDROXY-4-CARBOXY-5-UREIDOIMIDAZOLINE DECARBOXYLASE DOMAIN-CONTAINING PROTEIN"/>
    <property type="match status" value="1"/>
</dbReference>
<dbReference type="Proteomes" id="UP000799750">
    <property type="component" value="Unassembled WGS sequence"/>
</dbReference>
<dbReference type="InterPro" id="IPR036778">
    <property type="entry name" value="OHCU_decarboxylase_sf"/>
</dbReference>
<dbReference type="GO" id="GO:0006144">
    <property type="term" value="P:purine nucleobase metabolic process"/>
    <property type="evidence" value="ECO:0007669"/>
    <property type="project" value="UniProtKB-KW"/>
</dbReference>
<accession>A0A6A6QCX2</accession>
<dbReference type="PANTHER" id="PTHR37987">
    <property type="entry name" value="CHROMOSOME 9, WHOLE GENOME SHOTGUN SEQUENCE"/>
    <property type="match status" value="1"/>
</dbReference>
<gene>
    <name evidence="4" type="ORF">BU16DRAFT_531333</name>
</gene>
<evidence type="ECO:0000256" key="1">
    <source>
        <dbReference type="ARBA" id="ARBA00022631"/>
    </source>
</evidence>
<proteinExistence type="predicted"/>
<dbReference type="Pfam" id="PF09349">
    <property type="entry name" value="OHCU_decarbox"/>
    <property type="match status" value="1"/>
</dbReference>
<dbReference type="SUPFAM" id="SSF158694">
    <property type="entry name" value="UraD-Like"/>
    <property type="match status" value="1"/>
</dbReference>
<dbReference type="AlphaFoldDB" id="A0A6A6QCX2"/>
<protein>
    <recommendedName>
        <fullName evidence="3">Oxo-4-hydroxy-4-carboxy-5-ureidoimidazoline decarboxylase domain-containing protein</fullName>
    </recommendedName>
</protein>
<feature type="compositionally biased region" description="Basic and acidic residues" evidence="2">
    <location>
        <begin position="88"/>
        <end position="97"/>
    </location>
</feature>
<reference evidence="4" key="1">
    <citation type="journal article" date="2020" name="Stud. Mycol.">
        <title>101 Dothideomycetes genomes: a test case for predicting lifestyles and emergence of pathogens.</title>
        <authorList>
            <person name="Haridas S."/>
            <person name="Albert R."/>
            <person name="Binder M."/>
            <person name="Bloem J."/>
            <person name="Labutti K."/>
            <person name="Salamov A."/>
            <person name="Andreopoulos B."/>
            <person name="Baker S."/>
            <person name="Barry K."/>
            <person name="Bills G."/>
            <person name="Bluhm B."/>
            <person name="Cannon C."/>
            <person name="Castanera R."/>
            <person name="Culley D."/>
            <person name="Daum C."/>
            <person name="Ezra D."/>
            <person name="Gonzalez J."/>
            <person name="Henrissat B."/>
            <person name="Kuo A."/>
            <person name="Liang C."/>
            <person name="Lipzen A."/>
            <person name="Lutzoni F."/>
            <person name="Magnuson J."/>
            <person name="Mondo S."/>
            <person name="Nolan M."/>
            <person name="Ohm R."/>
            <person name="Pangilinan J."/>
            <person name="Park H.-J."/>
            <person name="Ramirez L."/>
            <person name="Alfaro M."/>
            <person name="Sun H."/>
            <person name="Tritt A."/>
            <person name="Yoshinaga Y."/>
            <person name="Zwiers L.-H."/>
            <person name="Turgeon B."/>
            <person name="Goodwin S."/>
            <person name="Spatafora J."/>
            <person name="Crous P."/>
            <person name="Grigoriev I."/>
        </authorList>
    </citation>
    <scope>NUCLEOTIDE SEQUENCE</scope>
    <source>
        <strain evidence="4">CBS 269.34</strain>
    </source>
</reference>
<evidence type="ECO:0000259" key="3">
    <source>
        <dbReference type="Pfam" id="PF09349"/>
    </source>
</evidence>
<sequence>MTTQALPAISTLPSLPPAEITAILDLLFEPSPPLHDLSLPVLKSTTFPSYPTLIAAINAQLIALASSTASKDIETLSEILCAHPRLGEKKVDSEQSRAEQAQLNKGGQEEAEELKRLNNVYEETFPGLRYVVFVAGRPRPAIMENMKSRIARNDIAAERVEAIQAMCDIAADRAQKISD</sequence>
<evidence type="ECO:0000313" key="5">
    <source>
        <dbReference type="Proteomes" id="UP000799750"/>
    </source>
</evidence>
<dbReference type="OrthoDB" id="5398391at2759"/>
<keyword evidence="1" id="KW-0659">Purine metabolism</keyword>
<name>A0A6A6QCX2_9PEZI</name>